<reference evidence="13" key="1">
    <citation type="submission" date="2023-06" db="EMBL/GenBank/DDBJ databases">
        <title>Draft Genome Sequences of Representative Paenibacillus Polymyxa, Bacillus cereus, Fictibacillus sp., and Brevibacillus agri Strains Isolated from Amazonian Dark Earth.</title>
        <authorList>
            <person name="Pellegrinetti T.A."/>
            <person name="Cunha I.C.M."/>
            <person name="Chaves M.G."/>
            <person name="Freitas A.S."/>
            <person name="Silva A.V.R."/>
            <person name="Tsai S.M."/>
            <person name="Mendes L.W."/>
        </authorList>
    </citation>
    <scope>NUCLEOTIDE SEQUENCE</scope>
    <source>
        <strain evidence="13">CENA-BCM004</strain>
    </source>
</reference>
<dbReference type="Gene3D" id="3.90.190.20">
    <property type="entry name" value="Mur ligase, C-terminal domain"/>
    <property type="match status" value="1"/>
</dbReference>
<dbReference type="EMBL" id="JAUHLN010000001">
    <property type="protein sequence ID" value="MDN4072723.1"/>
    <property type="molecule type" value="Genomic_DNA"/>
</dbReference>
<dbReference type="InterPro" id="IPR013221">
    <property type="entry name" value="Mur_ligase_cen"/>
</dbReference>
<evidence type="ECO:0000259" key="12">
    <source>
        <dbReference type="Pfam" id="PF08245"/>
    </source>
</evidence>
<dbReference type="PANTHER" id="PTHR11136:SF0">
    <property type="entry name" value="DIHYDROFOLATE SYNTHETASE-RELATED"/>
    <property type="match status" value="1"/>
</dbReference>
<comment type="caution">
    <text evidence="13">The sequence shown here is derived from an EMBL/GenBank/DDBJ whole genome shotgun (WGS) entry which is preliminary data.</text>
</comment>
<dbReference type="InterPro" id="IPR036615">
    <property type="entry name" value="Mur_ligase_C_dom_sf"/>
</dbReference>
<feature type="domain" description="Mur ligase central" evidence="12">
    <location>
        <begin position="154"/>
        <end position="272"/>
    </location>
</feature>
<keyword evidence="4" id="KW-0479">Metal-binding</keyword>
<evidence type="ECO:0000256" key="1">
    <source>
        <dbReference type="ARBA" id="ARBA00008276"/>
    </source>
</evidence>
<dbReference type="PANTHER" id="PTHR11136">
    <property type="entry name" value="FOLYLPOLYGLUTAMATE SYNTHASE-RELATED"/>
    <property type="match status" value="1"/>
</dbReference>
<dbReference type="RefSeq" id="WP_290398819.1">
    <property type="nucleotide sequence ID" value="NZ_JAUHLN010000001.1"/>
</dbReference>
<evidence type="ECO:0000256" key="2">
    <source>
        <dbReference type="ARBA" id="ARBA00013025"/>
    </source>
</evidence>
<dbReference type="InterPro" id="IPR001645">
    <property type="entry name" value="Folylpolyglutamate_synth"/>
</dbReference>
<evidence type="ECO:0000313" key="14">
    <source>
        <dbReference type="Proteomes" id="UP001168694"/>
    </source>
</evidence>
<evidence type="ECO:0000256" key="3">
    <source>
        <dbReference type="ARBA" id="ARBA00022598"/>
    </source>
</evidence>
<dbReference type="InterPro" id="IPR004101">
    <property type="entry name" value="Mur_ligase_C"/>
</dbReference>
<evidence type="ECO:0000256" key="9">
    <source>
        <dbReference type="ARBA" id="ARBA00047493"/>
    </source>
</evidence>
<proteinExistence type="inferred from homology"/>
<feature type="domain" description="Mur ligase C-terminal" evidence="11">
    <location>
        <begin position="300"/>
        <end position="417"/>
    </location>
</feature>
<evidence type="ECO:0000256" key="8">
    <source>
        <dbReference type="ARBA" id="ARBA00030592"/>
    </source>
</evidence>
<evidence type="ECO:0000256" key="5">
    <source>
        <dbReference type="ARBA" id="ARBA00022741"/>
    </source>
</evidence>
<dbReference type="GO" id="GO:0016874">
    <property type="term" value="F:ligase activity"/>
    <property type="evidence" value="ECO:0007669"/>
    <property type="project" value="UniProtKB-KW"/>
</dbReference>
<accession>A0ABT8E497</accession>
<dbReference type="SUPFAM" id="SSF53623">
    <property type="entry name" value="MurD-like peptide ligases, catalytic domain"/>
    <property type="match status" value="1"/>
</dbReference>
<organism evidence="13 14">
    <name type="scientific">Fictibacillus terranigra</name>
    <dbReference type="NCBI Taxonomy" id="3058424"/>
    <lineage>
        <taxon>Bacteria</taxon>
        <taxon>Bacillati</taxon>
        <taxon>Bacillota</taxon>
        <taxon>Bacilli</taxon>
        <taxon>Bacillales</taxon>
        <taxon>Fictibacillaceae</taxon>
        <taxon>Fictibacillus</taxon>
    </lineage>
</organism>
<evidence type="ECO:0000256" key="4">
    <source>
        <dbReference type="ARBA" id="ARBA00022723"/>
    </source>
</evidence>
<dbReference type="Gene3D" id="3.40.1190.10">
    <property type="entry name" value="Mur-like, catalytic domain"/>
    <property type="match status" value="1"/>
</dbReference>
<keyword evidence="14" id="KW-1185">Reference proteome</keyword>
<dbReference type="Pfam" id="PF02875">
    <property type="entry name" value="Mur_ligase_C"/>
    <property type="match status" value="1"/>
</dbReference>
<evidence type="ECO:0000256" key="6">
    <source>
        <dbReference type="ARBA" id="ARBA00022840"/>
    </source>
</evidence>
<comment type="similarity">
    <text evidence="1 10">Belongs to the folylpolyglutamate synthase family.</text>
</comment>
<evidence type="ECO:0000256" key="7">
    <source>
        <dbReference type="ARBA" id="ARBA00022842"/>
    </source>
</evidence>
<dbReference type="NCBIfam" id="TIGR01499">
    <property type="entry name" value="folC"/>
    <property type="match status" value="1"/>
</dbReference>
<comment type="catalytic activity">
    <reaction evidence="9">
        <text>(6S)-5,6,7,8-tetrahydrofolyl-(gamma-L-Glu)(n) + L-glutamate + ATP = (6S)-5,6,7,8-tetrahydrofolyl-(gamma-L-Glu)(n+1) + ADP + phosphate + H(+)</text>
        <dbReference type="Rhea" id="RHEA:10580"/>
        <dbReference type="Rhea" id="RHEA-COMP:14738"/>
        <dbReference type="Rhea" id="RHEA-COMP:14740"/>
        <dbReference type="ChEBI" id="CHEBI:15378"/>
        <dbReference type="ChEBI" id="CHEBI:29985"/>
        <dbReference type="ChEBI" id="CHEBI:30616"/>
        <dbReference type="ChEBI" id="CHEBI:43474"/>
        <dbReference type="ChEBI" id="CHEBI:141005"/>
        <dbReference type="ChEBI" id="CHEBI:456216"/>
        <dbReference type="EC" id="6.3.2.17"/>
    </reaction>
</comment>
<dbReference type="InterPro" id="IPR036565">
    <property type="entry name" value="Mur-like_cat_sf"/>
</dbReference>
<keyword evidence="6 10" id="KW-0067">ATP-binding</keyword>
<dbReference type="PROSITE" id="PS01012">
    <property type="entry name" value="FOLYLPOLYGLU_SYNT_2"/>
    <property type="match status" value="1"/>
</dbReference>
<name>A0ABT8E497_9BACL</name>
<dbReference type="InterPro" id="IPR018109">
    <property type="entry name" value="Folylpolyglutamate_synth_CS"/>
</dbReference>
<protein>
    <recommendedName>
        <fullName evidence="2">tetrahydrofolate synthase</fullName>
        <ecNumber evidence="2">6.3.2.17</ecNumber>
    </recommendedName>
    <alternativeName>
        <fullName evidence="8">Tetrahydrofolylpolyglutamate synthase</fullName>
    </alternativeName>
</protein>
<keyword evidence="3 10" id="KW-0436">Ligase</keyword>
<evidence type="ECO:0000256" key="10">
    <source>
        <dbReference type="PIRNR" id="PIRNR001563"/>
    </source>
</evidence>
<keyword evidence="7" id="KW-0460">Magnesium</keyword>
<dbReference type="Proteomes" id="UP001168694">
    <property type="component" value="Unassembled WGS sequence"/>
</dbReference>
<dbReference type="SUPFAM" id="SSF53244">
    <property type="entry name" value="MurD-like peptide ligases, peptide-binding domain"/>
    <property type="match status" value="1"/>
</dbReference>
<sequence>MFTTYDDINHRLEISDAGEMKMGIERMQSILRKLGNPETNVRCIHVAGTNGKGSTIQMLQAILREQGYSVGTFTSPFLMNVKEHIQLNGEWISDDELKQIIMKMKPLVRELEKEGFGSLSEFEAVAAAAYVFFSQCSPDLCLIETGLGGRTDATNVILPLLSIITNIGYDHVNLLGTSLTEIAGHKAGIIKPSVPVLTGADQSEALSVIEKTALKNHSRCYRLGKEMYTERIRAKEGKEVFCYRSPYSNRNLMEITMPGKHQVNNAGLALMAIDLLKYERGWEIDEESIRNGIKKAKWAGRFETVNNHPKIIMDGAHNPEGILALAETLKSHFPGKPIQVLFAALKDKDTGSMLKPLEEISSSITFTSFKHHRADSASSLYEKSTMNEKQYDEDLESALTKFLKRGKGKDILLITGSLYFIGECKNFLQKLNGK</sequence>
<evidence type="ECO:0000259" key="11">
    <source>
        <dbReference type="Pfam" id="PF02875"/>
    </source>
</evidence>
<dbReference type="Pfam" id="PF08245">
    <property type="entry name" value="Mur_ligase_M"/>
    <property type="match status" value="1"/>
</dbReference>
<evidence type="ECO:0000313" key="13">
    <source>
        <dbReference type="EMBL" id="MDN4072723.1"/>
    </source>
</evidence>
<keyword evidence="5 10" id="KW-0547">Nucleotide-binding</keyword>
<dbReference type="EC" id="6.3.2.17" evidence="2"/>
<gene>
    <name evidence="13" type="ORF">QYF49_06710</name>
</gene>
<dbReference type="PIRSF" id="PIRSF001563">
    <property type="entry name" value="Folylpolyglu_synth"/>
    <property type="match status" value="1"/>
</dbReference>